<protein>
    <recommendedName>
        <fullName evidence="3">GLPGLI family protein</fullName>
    </recommendedName>
</protein>
<dbReference type="RefSeq" id="WP_290299709.1">
    <property type="nucleotide sequence ID" value="NZ_JAUFQR010000001.1"/>
</dbReference>
<dbReference type="EMBL" id="JBHRYO010000002">
    <property type="protein sequence ID" value="MFC3758056.1"/>
    <property type="molecule type" value="Genomic_DNA"/>
</dbReference>
<evidence type="ECO:0000313" key="2">
    <source>
        <dbReference type="Proteomes" id="UP001595735"/>
    </source>
</evidence>
<evidence type="ECO:0000313" key="1">
    <source>
        <dbReference type="EMBL" id="MFC3758056.1"/>
    </source>
</evidence>
<proteinExistence type="predicted"/>
<sequence length="143" mass="17353">MKWIVIFTVFFISLNAQKTRFDSVVIKLKKDSISYNQYIEFGKIYCLNSKLYALDDEYGSKYNLLFPLPRLISIKAIKQQFANYNKNHKKKKCNCIYRSNSDLKKVYINLVENKKNYNREPEYDIENYMKDYLENYYIRIQTE</sequence>
<organism evidence="1 2">
    <name type="scientific">Chryseobacterium tructae</name>
    <dbReference type="NCBI Taxonomy" id="1037380"/>
    <lineage>
        <taxon>Bacteria</taxon>
        <taxon>Pseudomonadati</taxon>
        <taxon>Bacteroidota</taxon>
        <taxon>Flavobacteriia</taxon>
        <taxon>Flavobacteriales</taxon>
        <taxon>Weeksellaceae</taxon>
        <taxon>Chryseobacterium group</taxon>
        <taxon>Chryseobacterium</taxon>
    </lineage>
</organism>
<keyword evidence="2" id="KW-1185">Reference proteome</keyword>
<accession>A0ABV7XYF4</accession>
<dbReference type="Proteomes" id="UP001595735">
    <property type="component" value="Unassembled WGS sequence"/>
</dbReference>
<name>A0ABV7XYF4_9FLAO</name>
<evidence type="ECO:0008006" key="3">
    <source>
        <dbReference type="Google" id="ProtNLM"/>
    </source>
</evidence>
<gene>
    <name evidence="1" type="ORF">ACFONJ_18930</name>
</gene>
<comment type="caution">
    <text evidence="1">The sequence shown here is derived from an EMBL/GenBank/DDBJ whole genome shotgun (WGS) entry which is preliminary data.</text>
</comment>
<reference evidence="2" key="1">
    <citation type="journal article" date="2019" name="Int. J. Syst. Evol. Microbiol.">
        <title>The Global Catalogue of Microorganisms (GCM) 10K type strain sequencing project: providing services to taxonomists for standard genome sequencing and annotation.</title>
        <authorList>
            <consortium name="The Broad Institute Genomics Platform"/>
            <consortium name="The Broad Institute Genome Sequencing Center for Infectious Disease"/>
            <person name="Wu L."/>
            <person name="Ma J."/>
        </authorList>
    </citation>
    <scope>NUCLEOTIDE SEQUENCE [LARGE SCALE GENOMIC DNA]</scope>
    <source>
        <strain evidence="2">CECT 7798</strain>
    </source>
</reference>